<proteinExistence type="predicted"/>
<evidence type="ECO:0000313" key="1">
    <source>
        <dbReference type="Proteomes" id="UP000095283"/>
    </source>
</evidence>
<accession>A0A1I7W8K2</accession>
<dbReference type="AlphaFoldDB" id="A0A1I7W8K2"/>
<name>A0A1I7W8K2_HETBA</name>
<dbReference type="WBParaSite" id="Hba_00980">
    <property type="protein sequence ID" value="Hba_00980"/>
    <property type="gene ID" value="Hba_00980"/>
</dbReference>
<sequence>MIILNIVKTRIREAFVASQVDNNIWLMSHYFIQKMDL</sequence>
<reference evidence="2" key="1">
    <citation type="submission" date="2016-11" db="UniProtKB">
        <authorList>
            <consortium name="WormBaseParasite"/>
        </authorList>
    </citation>
    <scope>IDENTIFICATION</scope>
</reference>
<organism evidence="1 2">
    <name type="scientific">Heterorhabditis bacteriophora</name>
    <name type="common">Entomopathogenic nematode worm</name>
    <dbReference type="NCBI Taxonomy" id="37862"/>
    <lineage>
        <taxon>Eukaryota</taxon>
        <taxon>Metazoa</taxon>
        <taxon>Ecdysozoa</taxon>
        <taxon>Nematoda</taxon>
        <taxon>Chromadorea</taxon>
        <taxon>Rhabditida</taxon>
        <taxon>Rhabditina</taxon>
        <taxon>Rhabditomorpha</taxon>
        <taxon>Strongyloidea</taxon>
        <taxon>Heterorhabditidae</taxon>
        <taxon>Heterorhabditis</taxon>
    </lineage>
</organism>
<dbReference type="Proteomes" id="UP000095283">
    <property type="component" value="Unplaced"/>
</dbReference>
<protein>
    <submittedName>
        <fullName evidence="2">Uncharacterized protein</fullName>
    </submittedName>
</protein>
<evidence type="ECO:0000313" key="2">
    <source>
        <dbReference type="WBParaSite" id="Hba_00980"/>
    </source>
</evidence>
<keyword evidence="1" id="KW-1185">Reference proteome</keyword>